<dbReference type="EMBL" id="JANLCM010000001">
    <property type="protein sequence ID" value="MCS5718179.1"/>
    <property type="molecule type" value="Genomic_DNA"/>
</dbReference>
<dbReference type="Proteomes" id="UP001165584">
    <property type="component" value="Unassembled WGS sequence"/>
</dbReference>
<keyword evidence="1" id="KW-1133">Transmembrane helix</keyword>
<feature type="transmembrane region" description="Helical" evidence="1">
    <location>
        <begin position="37"/>
        <end position="57"/>
    </location>
</feature>
<gene>
    <name evidence="2" type="ORF">N1027_08515</name>
</gene>
<evidence type="ECO:0000313" key="3">
    <source>
        <dbReference type="Proteomes" id="UP001165584"/>
    </source>
</evidence>
<accession>A0ABT2GPM5</accession>
<feature type="transmembrane region" description="Helical" evidence="1">
    <location>
        <begin position="77"/>
        <end position="98"/>
    </location>
</feature>
<name>A0ABT2GPM5_9MICO</name>
<comment type="caution">
    <text evidence="2">The sequence shown here is derived from an EMBL/GenBank/DDBJ whole genome shotgun (WGS) entry which is preliminary data.</text>
</comment>
<keyword evidence="1" id="KW-0812">Transmembrane</keyword>
<keyword evidence="1" id="KW-0472">Membrane</keyword>
<evidence type="ECO:0000256" key="1">
    <source>
        <dbReference type="SAM" id="Phobius"/>
    </source>
</evidence>
<organism evidence="2 3">
    <name type="scientific">Herbiconiux aconitum</name>
    <dbReference type="NCBI Taxonomy" id="2970913"/>
    <lineage>
        <taxon>Bacteria</taxon>
        <taxon>Bacillati</taxon>
        <taxon>Actinomycetota</taxon>
        <taxon>Actinomycetes</taxon>
        <taxon>Micrococcales</taxon>
        <taxon>Microbacteriaceae</taxon>
        <taxon>Herbiconiux</taxon>
    </lineage>
</organism>
<protein>
    <submittedName>
        <fullName evidence="2">Uncharacterized protein</fullName>
    </submittedName>
</protein>
<proteinExistence type="predicted"/>
<sequence length="249" mass="27362">MTIEFDVAALQAPVSRGDIRRFRASSRGGVSSRSSTAGTFTPFLVFCCFILLALPMVSWLVDWSGVRAIGPFGTVELFILTASAAAAIIGLTAICVIPRGRWRAWKRRLRLSRLAEANHFAYTMEASMPSSGYPSILFGVHQVNVLIDRFRVLRGDRLEIGNHRGVDRGVTGNASYSKTRGYVCVKLERAELDGVLQQGRGLRFEGAPLVFDVEVVDDLLFLRSSKAFAFEDSATWTDLQRVVRAIGGG</sequence>
<evidence type="ECO:0000313" key="2">
    <source>
        <dbReference type="EMBL" id="MCS5718179.1"/>
    </source>
</evidence>
<keyword evidence="3" id="KW-1185">Reference proteome</keyword>
<dbReference type="RefSeq" id="WP_259506944.1">
    <property type="nucleotide sequence ID" value="NZ_JANLCM010000001.1"/>
</dbReference>
<reference evidence="2" key="1">
    <citation type="submission" date="2022-08" db="EMBL/GenBank/DDBJ databases">
        <authorList>
            <person name="Deng Y."/>
            <person name="Han X.-F."/>
            <person name="Zhang Y.-Q."/>
        </authorList>
    </citation>
    <scope>NUCLEOTIDE SEQUENCE</scope>
    <source>
        <strain evidence="2">CPCC 205763</strain>
    </source>
</reference>